<evidence type="ECO:0000256" key="1">
    <source>
        <dbReference type="SAM" id="Phobius"/>
    </source>
</evidence>
<gene>
    <name evidence="2" type="ORF">METZ01_LOCUS224984</name>
</gene>
<accession>A0A382GA55</accession>
<reference evidence="2" key="1">
    <citation type="submission" date="2018-05" db="EMBL/GenBank/DDBJ databases">
        <authorList>
            <person name="Lanie J.A."/>
            <person name="Ng W.-L."/>
            <person name="Kazmierczak K.M."/>
            <person name="Andrzejewski T.M."/>
            <person name="Davidsen T.M."/>
            <person name="Wayne K.J."/>
            <person name="Tettelin H."/>
            <person name="Glass J.I."/>
            <person name="Rusch D."/>
            <person name="Podicherti R."/>
            <person name="Tsui H.-C.T."/>
            <person name="Winkler M.E."/>
        </authorList>
    </citation>
    <scope>NUCLEOTIDE SEQUENCE</scope>
</reference>
<feature type="transmembrane region" description="Helical" evidence="1">
    <location>
        <begin position="12"/>
        <end position="34"/>
    </location>
</feature>
<organism evidence="2">
    <name type="scientific">marine metagenome</name>
    <dbReference type="NCBI Taxonomy" id="408172"/>
    <lineage>
        <taxon>unclassified sequences</taxon>
        <taxon>metagenomes</taxon>
        <taxon>ecological metagenomes</taxon>
    </lineage>
</organism>
<evidence type="ECO:0000313" key="2">
    <source>
        <dbReference type="EMBL" id="SVB72130.1"/>
    </source>
</evidence>
<dbReference type="AlphaFoldDB" id="A0A382GA55"/>
<keyword evidence="1" id="KW-1133">Transmembrane helix</keyword>
<name>A0A382GA55_9ZZZZ</name>
<keyword evidence="1" id="KW-0812">Transmembrane</keyword>
<dbReference type="EMBL" id="UINC01054430">
    <property type="protein sequence ID" value="SVB72130.1"/>
    <property type="molecule type" value="Genomic_DNA"/>
</dbReference>
<evidence type="ECO:0008006" key="3">
    <source>
        <dbReference type="Google" id="ProtNLM"/>
    </source>
</evidence>
<sequence>MDKNKFKSMTAYLDMLWILLAGFGAMFIIAYLMIQPPAKTADIIKKAEYIIVLGWDSEVGDDIDLWVKSPKNVTVCFRNKSGGFMNLEKDDLGRQNDTIVDEFGNRIVLKINREIITLRGVHAGEYEVMIHVYNREMFQDTNAESDTYGKMTKRSGQVKYTVEVIKINPYKIVYAKEGVYEHHKQEISIVRFTVDDDAEFIGF</sequence>
<protein>
    <recommendedName>
        <fullName evidence="3">DUF2135 domain-containing protein</fullName>
    </recommendedName>
</protein>
<proteinExistence type="predicted"/>
<keyword evidence="1" id="KW-0472">Membrane</keyword>
<feature type="non-terminal residue" evidence="2">
    <location>
        <position position="203"/>
    </location>
</feature>